<dbReference type="AlphaFoldDB" id="A0A0E9XPY4"/>
<protein>
    <submittedName>
        <fullName evidence="1">Uncharacterized protein</fullName>
    </submittedName>
</protein>
<sequence>MRQIRGVWSHPKRVWVQASISAQDYNT</sequence>
<proteinExistence type="predicted"/>
<evidence type="ECO:0000313" key="1">
    <source>
        <dbReference type="EMBL" id="JAI03739.1"/>
    </source>
</evidence>
<name>A0A0E9XPY4_ANGAN</name>
<reference evidence="1" key="2">
    <citation type="journal article" date="2015" name="Fish Shellfish Immunol.">
        <title>Early steps in the European eel (Anguilla anguilla)-Vibrio vulnificus interaction in the gills: Role of the RtxA13 toxin.</title>
        <authorList>
            <person name="Callol A."/>
            <person name="Pajuelo D."/>
            <person name="Ebbesson L."/>
            <person name="Teles M."/>
            <person name="MacKenzie S."/>
            <person name="Amaro C."/>
        </authorList>
    </citation>
    <scope>NUCLEOTIDE SEQUENCE</scope>
</reference>
<reference evidence="1" key="1">
    <citation type="submission" date="2014-11" db="EMBL/GenBank/DDBJ databases">
        <authorList>
            <person name="Amaro Gonzalez C."/>
        </authorList>
    </citation>
    <scope>NUCLEOTIDE SEQUENCE</scope>
</reference>
<dbReference type="EMBL" id="GBXM01004839">
    <property type="protein sequence ID" value="JAI03739.1"/>
    <property type="molecule type" value="Transcribed_RNA"/>
</dbReference>
<accession>A0A0E9XPY4</accession>
<organism evidence="1">
    <name type="scientific">Anguilla anguilla</name>
    <name type="common">European freshwater eel</name>
    <name type="synonym">Muraena anguilla</name>
    <dbReference type="NCBI Taxonomy" id="7936"/>
    <lineage>
        <taxon>Eukaryota</taxon>
        <taxon>Metazoa</taxon>
        <taxon>Chordata</taxon>
        <taxon>Craniata</taxon>
        <taxon>Vertebrata</taxon>
        <taxon>Euteleostomi</taxon>
        <taxon>Actinopterygii</taxon>
        <taxon>Neopterygii</taxon>
        <taxon>Teleostei</taxon>
        <taxon>Anguilliformes</taxon>
        <taxon>Anguillidae</taxon>
        <taxon>Anguilla</taxon>
    </lineage>
</organism>